<dbReference type="Proteomes" id="UP001239462">
    <property type="component" value="Unassembled WGS sequence"/>
</dbReference>
<proteinExistence type="predicted"/>
<keyword evidence="3" id="KW-1185">Reference proteome</keyword>
<dbReference type="Gene3D" id="3.40.50.1110">
    <property type="entry name" value="SGNH hydrolase"/>
    <property type="match status" value="1"/>
</dbReference>
<dbReference type="GO" id="GO:0016787">
    <property type="term" value="F:hydrolase activity"/>
    <property type="evidence" value="ECO:0007669"/>
    <property type="project" value="UniProtKB-KW"/>
</dbReference>
<feature type="domain" description="SGNH hydrolase-type esterase" evidence="1">
    <location>
        <begin position="11"/>
        <end position="196"/>
    </location>
</feature>
<organism evidence="2 3">
    <name type="scientific">Roseiconus lacunae</name>
    <dbReference type="NCBI Taxonomy" id="2605694"/>
    <lineage>
        <taxon>Bacteria</taxon>
        <taxon>Pseudomonadati</taxon>
        <taxon>Planctomycetota</taxon>
        <taxon>Planctomycetia</taxon>
        <taxon>Pirellulales</taxon>
        <taxon>Pirellulaceae</taxon>
        <taxon>Roseiconus</taxon>
    </lineage>
</organism>
<dbReference type="SUPFAM" id="SSF52266">
    <property type="entry name" value="SGNH hydrolase"/>
    <property type="match status" value="1"/>
</dbReference>
<evidence type="ECO:0000313" key="2">
    <source>
        <dbReference type="EMBL" id="MDM4016472.1"/>
    </source>
</evidence>
<protein>
    <submittedName>
        <fullName evidence="2">SGNH/GDSL hydrolase family protein</fullName>
    </submittedName>
</protein>
<keyword evidence="2" id="KW-0378">Hydrolase</keyword>
<dbReference type="EMBL" id="JASZZN010000009">
    <property type="protein sequence ID" value="MDM4016472.1"/>
    <property type="molecule type" value="Genomic_DNA"/>
</dbReference>
<sequence length="215" mass="23536">MIDHQILIYSDSLTWGIIPNTRNRLPFELRWPGVLENALRERGVSARVIEDCLNGRRTAFDDPEKPGRSGLEGVEQKIEMHSPLRLVVLMLGTNDFQAVHANTIGRSAQGMASLVAAVRRAPIEPDMPIPQILIVAPPPVGQPKGEMAYKFDGAKERCEGLSSAFEQVARGHDCGFFDAGSITTTSKIDGVHLDEDQHEVLGLAIADVAECMIIQ</sequence>
<dbReference type="Pfam" id="PF13472">
    <property type="entry name" value="Lipase_GDSL_2"/>
    <property type="match status" value="1"/>
</dbReference>
<reference evidence="2 3" key="1">
    <citation type="submission" date="2023-06" db="EMBL/GenBank/DDBJ databases">
        <title>Roseiconus lacunae JC819 isolated from Gulf of Mannar region, Tamil Nadu.</title>
        <authorList>
            <person name="Pk S."/>
            <person name="Ch S."/>
            <person name="Ch V.R."/>
        </authorList>
    </citation>
    <scope>NUCLEOTIDE SEQUENCE [LARGE SCALE GENOMIC DNA]</scope>
    <source>
        <strain evidence="2 3">JC819</strain>
    </source>
</reference>
<name>A0ABT7PIZ7_9BACT</name>
<dbReference type="InterPro" id="IPR036514">
    <property type="entry name" value="SGNH_hydro_sf"/>
</dbReference>
<dbReference type="CDD" id="cd01839">
    <property type="entry name" value="SGNH_arylesterase_like"/>
    <property type="match status" value="1"/>
</dbReference>
<dbReference type="InterPro" id="IPR013830">
    <property type="entry name" value="SGNH_hydro"/>
</dbReference>
<evidence type="ECO:0000313" key="3">
    <source>
        <dbReference type="Proteomes" id="UP001239462"/>
    </source>
</evidence>
<gene>
    <name evidence="2" type="ORF">QTN89_13590</name>
</gene>
<comment type="caution">
    <text evidence="2">The sequence shown here is derived from an EMBL/GenBank/DDBJ whole genome shotgun (WGS) entry which is preliminary data.</text>
</comment>
<accession>A0ABT7PIZ7</accession>
<dbReference type="RefSeq" id="WP_235034222.1">
    <property type="nucleotide sequence ID" value="NZ_JASZZN010000009.1"/>
</dbReference>
<evidence type="ECO:0000259" key="1">
    <source>
        <dbReference type="Pfam" id="PF13472"/>
    </source>
</evidence>